<keyword evidence="2" id="KW-0560">Oxidoreductase</keyword>
<dbReference type="GeneID" id="68293393"/>
<evidence type="ECO:0000256" key="2">
    <source>
        <dbReference type="ARBA" id="ARBA00023002"/>
    </source>
</evidence>
<gene>
    <name evidence="3" type="ORF">CKM354_000781800</name>
</gene>
<name>A0A9P3FEP6_9PEZI</name>
<dbReference type="GO" id="GO:0016491">
    <property type="term" value="F:oxidoreductase activity"/>
    <property type="evidence" value="ECO:0007669"/>
    <property type="project" value="UniProtKB-KW"/>
</dbReference>
<dbReference type="InterPro" id="IPR051609">
    <property type="entry name" value="NmrA/Isoflavone_reductase-like"/>
</dbReference>
<evidence type="ECO:0000313" key="4">
    <source>
        <dbReference type="Proteomes" id="UP000825890"/>
    </source>
</evidence>
<dbReference type="PANTHER" id="PTHR47706:SF9">
    <property type="entry name" value="NMRA-LIKE DOMAIN-CONTAINING PROTEIN-RELATED"/>
    <property type="match status" value="1"/>
</dbReference>
<dbReference type="AlphaFoldDB" id="A0A9P3FEP6"/>
<dbReference type="PANTHER" id="PTHR47706">
    <property type="entry name" value="NMRA-LIKE FAMILY PROTEIN"/>
    <property type="match status" value="1"/>
</dbReference>
<sequence>MPSSKRILLIAEIQAPISSLEHISEVSIRFSILTRKDSTSTFPNDIPIFRADYSNQTELETAMRGHQIVICMVAVFATGGQQILVDVAIAAGVEILILSEFGPPSRDPKFAALQPALPPKVATNDILEVLEGINDGEEWIVRHVTSEEIIEQGRKRLADGDTMGAIDLVGGEALEREALGDSRPWGIWNEKLGIPRGDL</sequence>
<dbReference type="Gene3D" id="3.40.50.720">
    <property type="entry name" value="NAD(P)-binding Rossmann-like Domain"/>
    <property type="match status" value="1"/>
</dbReference>
<dbReference type="InterPro" id="IPR036291">
    <property type="entry name" value="NAD(P)-bd_dom_sf"/>
</dbReference>
<keyword evidence="4" id="KW-1185">Reference proteome</keyword>
<comment type="caution">
    <text evidence="3">The sequence shown here is derived from an EMBL/GenBank/DDBJ whole genome shotgun (WGS) entry which is preliminary data.</text>
</comment>
<protein>
    <recommendedName>
        <fullName evidence="5">NmrA-like domain-containing protein</fullName>
    </recommendedName>
</protein>
<dbReference type="Proteomes" id="UP000825890">
    <property type="component" value="Unassembled WGS sequence"/>
</dbReference>
<evidence type="ECO:0000256" key="1">
    <source>
        <dbReference type="ARBA" id="ARBA00022857"/>
    </source>
</evidence>
<accession>A0A9P3FEP6</accession>
<proteinExistence type="predicted"/>
<evidence type="ECO:0008006" key="5">
    <source>
        <dbReference type="Google" id="ProtNLM"/>
    </source>
</evidence>
<keyword evidence="1" id="KW-0521">NADP</keyword>
<dbReference type="RefSeq" id="XP_044659113.1">
    <property type="nucleotide sequence ID" value="XM_044803178.1"/>
</dbReference>
<organism evidence="3 4">
    <name type="scientific">Cercospora kikuchii</name>
    <dbReference type="NCBI Taxonomy" id="84275"/>
    <lineage>
        <taxon>Eukaryota</taxon>
        <taxon>Fungi</taxon>
        <taxon>Dikarya</taxon>
        <taxon>Ascomycota</taxon>
        <taxon>Pezizomycotina</taxon>
        <taxon>Dothideomycetes</taxon>
        <taxon>Dothideomycetidae</taxon>
        <taxon>Mycosphaerellales</taxon>
        <taxon>Mycosphaerellaceae</taxon>
        <taxon>Cercospora</taxon>
    </lineage>
</organism>
<dbReference type="OrthoDB" id="9984533at2759"/>
<dbReference type="EMBL" id="BOLY01000004">
    <property type="protein sequence ID" value="GIZ44626.1"/>
    <property type="molecule type" value="Genomic_DNA"/>
</dbReference>
<dbReference type="SUPFAM" id="SSF51735">
    <property type="entry name" value="NAD(P)-binding Rossmann-fold domains"/>
    <property type="match status" value="1"/>
</dbReference>
<evidence type="ECO:0000313" key="3">
    <source>
        <dbReference type="EMBL" id="GIZ44626.1"/>
    </source>
</evidence>
<reference evidence="3 4" key="1">
    <citation type="submission" date="2021-01" db="EMBL/GenBank/DDBJ databases">
        <title>Cercospora kikuchii MAFF 305040 whole genome shotgun sequence.</title>
        <authorList>
            <person name="Kashiwa T."/>
            <person name="Suzuki T."/>
        </authorList>
    </citation>
    <scope>NUCLEOTIDE SEQUENCE [LARGE SCALE GENOMIC DNA]</scope>
    <source>
        <strain evidence="3 4">MAFF 305040</strain>
    </source>
</reference>